<accession>A0A1Q2D1T3</accession>
<proteinExistence type="predicted"/>
<name>A0A1Q2D1T3_9ACTN</name>
<evidence type="ECO:0008006" key="5">
    <source>
        <dbReference type="Google" id="ProtNLM"/>
    </source>
</evidence>
<organism evidence="3 4">
    <name type="scientific">Tessaracoccus flavescens</name>
    <dbReference type="NCBI Taxonomy" id="399497"/>
    <lineage>
        <taxon>Bacteria</taxon>
        <taxon>Bacillati</taxon>
        <taxon>Actinomycetota</taxon>
        <taxon>Actinomycetes</taxon>
        <taxon>Propionibacteriales</taxon>
        <taxon>Propionibacteriaceae</taxon>
        <taxon>Tessaracoccus</taxon>
    </lineage>
</organism>
<gene>
    <name evidence="3" type="ORF">BW733_17340</name>
</gene>
<feature type="compositionally biased region" description="Low complexity" evidence="1">
    <location>
        <begin position="1"/>
        <end position="22"/>
    </location>
</feature>
<dbReference type="KEGG" id="tfa:BW733_17340"/>
<evidence type="ECO:0000313" key="3">
    <source>
        <dbReference type="EMBL" id="AQP52327.1"/>
    </source>
</evidence>
<reference evidence="3 4" key="1">
    <citation type="journal article" date="2008" name="Int. J. Syst. Evol. Microbiol.">
        <title>Tessaracoccus flavescens sp. nov., isolated from marine sediment.</title>
        <authorList>
            <person name="Lee D.W."/>
            <person name="Lee S.D."/>
        </authorList>
    </citation>
    <scope>NUCLEOTIDE SEQUENCE [LARGE SCALE GENOMIC DNA]</scope>
    <source>
        <strain evidence="3 4">SST-39T</strain>
    </source>
</reference>
<feature type="compositionally biased region" description="Low complexity" evidence="1">
    <location>
        <begin position="72"/>
        <end position="82"/>
    </location>
</feature>
<keyword evidence="2" id="KW-0812">Transmembrane</keyword>
<keyword evidence="2" id="KW-0472">Membrane</keyword>
<evidence type="ECO:0000256" key="1">
    <source>
        <dbReference type="SAM" id="MobiDB-lite"/>
    </source>
</evidence>
<dbReference type="EMBL" id="CP019607">
    <property type="protein sequence ID" value="AQP52327.1"/>
    <property type="molecule type" value="Genomic_DNA"/>
</dbReference>
<keyword evidence="2" id="KW-1133">Transmembrane helix</keyword>
<dbReference type="RefSeq" id="WP_077352472.1">
    <property type="nucleotide sequence ID" value="NZ_CP019607.1"/>
</dbReference>
<feature type="region of interest" description="Disordered" evidence="1">
    <location>
        <begin position="1"/>
        <end position="35"/>
    </location>
</feature>
<sequence length="212" mass="22133">MSNQQWQGPQQGLPQQGAAGWQGPPPQQPYGAPSRKSNRLPLIIAAVLVAVALIGVGAWFLTRPGDPPPTADPSTPSTSKAADPTATPTVEKRRVAFDDLPPEVDGWRVKPAGTGAYYITDGREDPYGADAQINVTGADDDITVDTATTGLAGPIESPGRRVVCVPEDIVGNVSCFIQTSTFTLIVASATQEDGISLEEVQAIADAIAAKYP</sequence>
<dbReference type="Proteomes" id="UP000188235">
    <property type="component" value="Chromosome"/>
</dbReference>
<dbReference type="AlphaFoldDB" id="A0A1Q2D1T3"/>
<protein>
    <recommendedName>
        <fullName evidence="5">DUF4245 domain-containing protein</fullName>
    </recommendedName>
</protein>
<feature type="transmembrane region" description="Helical" evidence="2">
    <location>
        <begin position="40"/>
        <end position="61"/>
    </location>
</feature>
<feature type="region of interest" description="Disordered" evidence="1">
    <location>
        <begin position="65"/>
        <end position="90"/>
    </location>
</feature>
<evidence type="ECO:0000313" key="4">
    <source>
        <dbReference type="Proteomes" id="UP000188235"/>
    </source>
</evidence>
<keyword evidence="4" id="KW-1185">Reference proteome</keyword>
<evidence type="ECO:0000256" key="2">
    <source>
        <dbReference type="SAM" id="Phobius"/>
    </source>
</evidence>